<organism evidence="2 3">
    <name type="scientific">Aspergillus phoenicis ATCC 13157</name>
    <dbReference type="NCBI Taxonomy" id="1353007"/>
    <lineage>
        <taxon>Eukaryota</taxon>
        <taxon>Fungi</taxon>
        <taxon>Dikarya</taxon>
        <taxon>Ascomycota</taxon>
        <taxon>Pezizomycotina</taxon>
        <taxon>Eurotiomycetes</taxon>
        <taxon>Eurotiomycetidae</taxon>
        <taxon>Eurotiales</taxon>
        <taxon>Aspergillaceae</taxon>
        <taxon>Aspergillus</taxon>
    </lineage>
</organism>
<proteinExistence type="predicted"/>
<dbReference type="EMBL" id="KZ851846">
    <property type="protein sequence ID" value="RDK46475.1"/>
    <property type="molecule type" value="Genomic_DNA"/>
</dbReference>
<protein>
    <submittedName>
        <fullName evidence="2">HET-domain-containing protein</fullName>
    </submittedName>
</protein>
<evidence type="ECO:0000313" key="3">
    <source>
        <dbReference type="Proteomes" id="UP000254937"/>
    </source>
</evidence>
<name>A0A370PWC3_ASPPH</name>
<reference evidence="2 3" key="1">
    <citation type="submission" date="2018-07" db="EMBL/GenBank/DDBJ databases">
        <title>Section-level genome sequencing of Aspergillus section Nigri to investigate inter- and intra-species variation.</title>
        <authorList>
            <consortium name="DOE Joint Genome Institute"/>
            <person name="Vesth T.C."/>
            <person name="Nybo J.L."/>
            <person name="Theobald S."/>
            <person name="Frisvad J.C."/>
            <person name="Larsen T.O."/>
            <person name="Nielsen K.F."/>
            <person name="Hoof J.B."/>
            <person name="Brandl J."/>
            <person name="Salamov A."/>
            <person name="Riley R."/>
            <person name="Gladden J.M."/>
            <person name="Phatale P."/>
            <person name="Nielsen M.T."/>
            <person name="Lyhne E.K."/>
            <person name="Kogle M.E."/>
            <person name="Strasser K."/>
            <person name="McDonnell E."/>
            <person name="Barry K."/>
            <person name="Clum A."/>
            <person name="Chen C."/>
            <person name="Nolan M."/>
            <person name="Sandor L."/>
            <person name="Kuo A."/>
            <person name="Lipzen A."/>
            <person name="Hainaut M."/>
            <person name="Drula E."/>
            <person name="Tsang A."/>
            <person name="Magnuson J.K."/>
            <person name="Henrissat B."/>
            <person name="Wiebenga A."/>
            <person name="Simmons B.A."/>
            <person name="Makela M.R."/>
            <person name="De vries R.P."/>
            <person name="Grigoriev I.V."/>
            <person name="Mortensen U.H."/>
            <person name="Baker S.E."/>
            <person name="Andersen M.R."/>
        </authorList>
    </citation>
    <scope>NUCLEOTIDE SEQUENCE [LARGE SCALE GENOMIC DNA]</scope>
    <source>
        <strain evidence="2 3">ATCC 13157</strain>
    </source>
</reference>
<accession>A0A370PWC3</accession>
<dbReference type="PANTHER" id="PTHR10622">
    <property type="entry name" value="HET DOMAIN-CONTAINING PROTEIN"/>
    <property type="match status" value="1"/>
</dbReference>
<dbReference type="AlphaFoldDB" id="A0A370PWC3"/>
<dbReference type="Proteomes" id="UP000254937">
    <property type="component" value="Unassembled WGS sequence"/>
</dbReference>
<evidence type="ECO:0000259" key="1">
    <source>
        <dbReference type="Pfam" id="PF06985"/>
    </source>
</evidence>
<dbReference type="Pfam" id="PF06985">
    <property type="entry name" value="HET"/>
    <property type="match status" value="1"/>
</dbReference>
<evidence type="ECO:0000313" key="2">
    <source>
        <dbReference type="EMBL" id="RDK46475.1"/>
    </source>
</evidence>
<dbReference type="InterPro" id="IPR010730">
    <property type="entry name" value="HET"/>
</dbReference>
<keyword evidence="3" id="KW-1185">Reference proteome</keyword>
<dbReference type="PANTHER" id="PTHR10622:SF10">
    <property type="entry name" value="HET DOMAIN-CONTAINING PROTEIN"/>
    <property type="match status" value="1"/>
</dbReference>
<feature type="domain" description="Heterokaryon incompatibility" evidence="1">
    <location>
        <begin position="22"/>
        <end position="106"/>
    </location>
</feature>
<gene>
    <name evidence="2" type="ORF">M752DRAFT_317411</name>
</gene>
<sequence>MRLLNAKTLKLEEFVGHEIPKYAILSHTWGKDEVSFQDMQTSTVTERKGYAKIKHSCERALQECIYYVWVDTCCIDKTNSVELSEAINSMMAWYAQSEVCYAYLADVPPTFDDEACKTAFCQSRWFTRGWTLQELIAPSRLTFLAQDWSFLFRRERVAHLIGKVTGISRPFLEVRSHYKILDYNLISTSIAERISWASNRETTRPEDMSYCLLGILQVNMPLLYGEGSYAFRRLQEEIIKHSDDQSLIFRGDGTR</sequence>